<dbReference type="PANTHER" id="PTHR15260:SF1">
    <property type="entry name" value="SARCOSPAN"/>
    <property type="match status" value="1"/>
</dbReference>
<dbReference type="EMBL" id="OU895878">
    <property type="protein sequence ID" value="CAG9802270.1"/>
    <property type="molecule type" value="Genomic_DNA"/>
</dbReference>
<evidence type="ECO:0000256" key="6">
    <source>
        <dbReference type="SAM" id="Phobius"/>
    </source>
</evidence>
<name>A0A9N9RRI1_9DIPT</name>
<keyword evidence="8" id="KW-1185">Reference proteome</keyword>
<evidence type="ECO:0000256" key="3">
    <source>
        <dbReference type="ARBA" id="ARBA00022989"/>
    </source>
</evidence>
<feature type="transmembrane region" description="Helical" evidence="6">
    <location>
        <begin position="482"/>
        <end position="506"/>
    </location>
</feature>
<dbReference type="GO" id="GO:0016010">
    <property type="term" value="C:dystrophin-associated glycoprotein complex"/>
    <property type="evidence" value="ECO:0007669"/>
    <property type="project" value="InterPro"/>
</dbReference>
<feature type="region of interest" description="Disordered" evidence="5">
    <location>
        <begin position="189"/>
        <end position="243"/>
    </location>
</feature>
<keyword evidence="2 6" id="KW-0812">Transmembrane</keyword>
<evidence type="ECO:0000256" key="1">
    <source>
        <dbReference type="ARBA" id="ARBA00004141"/>
    </source>
</evidence>
<sequence length="523" mass="58384">MSSVNNYLRKQVDANNFSSSASNQSSFEVDQRPLSEYDNLQNITTTSSSNSNNNNNNTLQTHFPLADIKFHFDDFPSSTGMSSSMQNSNSNNHNNAITSIPSHRPQYENVIDTLQMRDDDNSFENIEQIDGHVLSPNHRPAISEAKSSFFGIHMQSTVKNDDMEMLIEDHRDIRIISDEVQYVNLNNENDDKGQVSATSSASGSSSVTATPTSSPNRGDRSNSRKNSEGSNRSKSPKFILPDMSASLQGTPSQAVYMSTTVPQNIKGQNIMGRHKPTRNSLRHSRLIVRNVQGASHSNSLNIKHVWLAKFVLLLKILIGICLVALGAWICLFANSTPLSQNPFWSGLIIIVSGLLGLYLLSFKRSRSKIKMNFFWFLKMNATVIIILSVFLTTLALIYATFHYVSITSDNKKCFPENIFINSSSCICVFNVRNEVVLSKEVASSHDSEGLMDTNGHIEIPDGGNVVHFRDLSCNELSTWTHILLTSMILNFVGLILAVCYLTQFIFGCKRRKKRNYLSVRNGV</sequence>
<reference evidence="7" key="1">
    <citation type="submission" date="2022-01" db="EMBL/GenBank/DDBJ databases">
        <authorList>
            <person name="King R."/>
        </authorList>
    </citation>
    <scope>NUCLEOTIDE SEQUENCE</scope>
</reference>
<dbReference type="InterPro" id="IPR030429">
    <property type="entry name" value="Sarcospan"/>
</dbReference>
<feature type="transmembrane region" description="Helical" evidence="6">
    <location>
        <begin position="310"/>
        <end position="331"/>
    </location>
</feature>
<evidence type="ECO:0000313" key="8">
    <source>
        <dbReference type="Proteomes" id="UP001153620"/>
    </source>
</evidence>
<comment type="subcellular location">
    <subcellularLocation>
        <location evidence="1">Membrane</location>
        <topology evidence="1">Multi-pass membrane protein</topology>
    </subcellularLocation>
</comment>
<dbReference type="Proteomes" id="UP001153620">
    <property type="component" value="Chromosome 2"/>
</dbReference>
<feature type="transmembrane region" description="Helical" evidence="6">
    <location>
        <begin position="343"/>
        <end position="360"/>
    </location>
</feature>
<evidence type="ECO:0000256" key="5">
    <source>
        <dbReference type="SAM" id="MobiDB-lite"/>
    </source>
</evidence>
<evidence type="ECO:0000313" key="7">
    <source>
        <dbReference type="EMBL" id="CAG9802270.1"/>
    </source>
</evidence>
<accession>A0A9N9RRI1</accession>
<organism evidence="7 8">
    <name type="scientific">Chironomus riparius</name>
    <dbReference type="NCBI Taxonomy" id="315576"/>
    <lineage>
        <taxon>Eukaryota</taxon>
        <taxon>Metazoa</taxon>
        <taxon>Ecdysozoa</taxon>
        <taxon>Arthropoda</taxon>
        <taxon>Hexapoda</taxon>
        <taxon>Insecta</taxon>
        <taxon>Pterygota</taxon>
        <taxon>Neoptera</taxon>
        <taxon>Endopterygota</taxon>
        <taxon>Diptera</taxon>
        <taxon>Nematocera</taxon>
        <taxon>Chironomoidea</taxon>
        <taxon>Chironomidae</taxon>
        <taxon>Chironominae</taxon>
        <taxon>Chironomus</taxon>
    </lineage>
</organism>
<feature type="transmembrane region" description="Helical" evidence="6">
    <location>
        <begin position="381"/>
        <end position="401"/>
    </location>
</feature>
<protein>
    <submittedName>
        <fullName evidence="7">Uncharacterized protein</fullName>
    </submittedName>
</protein>
<feature type="compositionally biased region" description="Basic and acidic residues" evidence="5">
    <location>
        <begin position="217"/>
        <end position="227"/>
    </location>
</feature>
<dbReference type="PANTHER" id="PTHR15260">
    <property type="entry name" value="SARCOSPAN"/>
    <property type="match status" value="1"/>
</dbReference>
<keyword evidence="3 6" id="KW-1133">Transmembrane helix</keyword>
<evidence type="ECO:0000256" key="4">
    <source>
        <dbReference type="ARBA" id="ARBA00023136"/>
    </source>
</evidence>
<proteinExistence type="predicted"/>
<feature type="compositionally biased region" description="Low complexity" evidence="5">
    <location>
        <begin position="195"/>
        <end position="215"/>
    </location>
</feature>
<dbReference type="OrthoDB" id="7685256at2759"/>
<reference evidence="7" key="2">
    <citation type="submission" date="2022-10" db="EMBL/GenBank/DDBJ databases">
        <authorList>
            <consortium name="ENA_rothamsted_submissions"/>
            <consortium name="culmorum"/>
            <person name="King R."/>
        </authorList>
    </citation>
    <scope>NUCLEOTIDE SEQUENCE</scope>
</reference>
<dbReference type="GO" id="GO:0042383">
    <property type="term" value="C:sarcolemma"/>
    <property type="evidence" value="ECO:0007669"/>
    <property type="project" value="TreeGrafter"/>
</dbReference>
<dbReference type="Pfam" id="PF04103">
    <property type="entry name" value="CD20"/>
    <property type="match status" value="1"/>
</dbReference>
<keyword evidence="4 6" id="KW-0472">Membrane</keyword>
<dbReference type="InterPro" id="IPR007237">
    <property type="entry name" value="CD20-like"/>
</dbReference>
<gene>
    <name evidence="7" type="ORF">CHIRRI_LOCUS5183</name>
</gene>
<evidence type="ECO:0000256" key="2">
    <source>
        <dbReference type="ARBA" id="ARBA00022692"/>
    </source>
</evidence>
<dbReference type="AlphaFoldDB" id="A0A9N9RRI1"/>